<evidence type="ECO:0000313" key="2">
    <source>
        <dbReference type="Proteomes" id="UP000224182"/>
    </source>
</evidence>
<dbReference type="AlphaFoldDB" id="A0A2C6AWZ3"/>
<accession>A0A2C6AWZ3</accession>
<reference evidence="1 2" key="1">
    <citation type="submission" date="2017-06" db="EMBL/GenBank/DDBJ databases">
        <title>Draft genome sequence of Fusobacterium nucleatum subsp. polymorphum KCOM 1271 (=ChDC F305).</title>
        <authorList>
            <person name="Kook J.-K."/>
            <person name="Park S.-N."/>
            <person name="Lim Y.K."/>
            <person name="Roh H."/>
        </authorList>
    </citation>
    <scope>NUCLEOTIDE SEQUENCE [LARGE SCALE GENOMIC DNA]</scope>
    <source>
        <strain evidence="2">KCOM 1271 (ChDC F305)</strain>
    </source>
</reference>
<comment type="caution">
    <text evidence="1">The sequence shown here is derived from an EMBL/GenBank/DDBJ whole genome shotgun (WGS) entry which is preliminary data.</text>
</comment>
<dbReference type="EMBL" id="NIRN01000001">
    <property type="protein sequence ID" value="PHI06649.1"/>
    <property type="molecule type" value="Genomic_DNA"/>
</dbReference>
<dbReference type="RefSeq" id="WP_098974428.1">
    <property type="nucleotide sequence ID" value="NZ_CP077115.1"/>
</dbReference>
<sequence length="117" mass="14384">MSIYNFFKKNYPDGILLENGANITTFFGKLDFENNFDLFIRVENKNRIIFYKIFDFYKEREIKVKLAERNEDKYIIKDKKINVSDYTKKIIFTVIKNYMEYYEYIKEIILENSTEIY</sequence>
<proteinExistence type="predicted"/>
<evidence type="ECO:0000313" key="1">
    <source>
        <dbReference type="EMBL" id="PHI06649.1"/>
    </source>
</evidence>
<protein>
    <submittedName>
        <fullName evidence="1">Uncharacterized protein</fullName>
    </submittedName>
</protein>
<gene>
    <name evidence="1" type="ORF">CBG54_06175</name>
</gene>
<dbReference type="Proteomes" id="UP000224182">
    <property type="component" value="Unassembled WGS sequence"/>
</dbReference>
<name>A0A2C6AWZ3_FUSNP</name>
<organism evidence="1 2">
    <name type="scientific">Fusobacterium nucleatum subsp. polymorphum</name>
    <name type="common">Fusobacterium polymorphum</name>
    <dbReference type="NCBI Taxonomy" id="76857"/>
    <lineage>
        <taxon>Bacteria</taxon>
        <taxon>Fusobacteriati</taxon>
        <taxon>Fusobacteriota</taxon>
        <taxon>Fusobacteriia</taxon>
        <taxon>Fusobacteriales</taxon>
        <taxon>Fusobacteriaceae</taxon>
        <taxon>Fusobacterium</taxon>
    </lineage>
</organism>